<feature type="chain" id="PRO_5036856742" evidence="1">
    <location>
        <begin position="24"/>
        <end position="326"/>
    </location>
</feature>
<proteinExistence type="predicted"/>
<evidence type="ECO:0000256" key="1">
    <source>
        <dbReference type="SAM" id="SignalP"/>
    </source>
</evidence>
<keyword evidence="1" id="KW-0732">Signal</keyword>
<sequence length="326" mass="35532">MQLPNLLIYALWATLLGANLAQAASALEGELGEANQALANRDYAKAYQGYLRRSTTNPLAQFELGLMEERGWGRPVNQETACTWYEKAAQGGIPAAQQFLGNCYRAGIGRPADSKTALYWYGKAADSGILIALCNAGDLYISGQGVEKNINYGLELCTRAAQGESVPAMKHLADYYRHGRGIPTNPVAARYWYQQAAERHDLEAQFELALMLSEGLGGPADRTAAAFWLEQAARQGYSSAYLPLAVLYANAPVDSQSGALPPEVLAKVYLWNQAAKAITSNPETLAQISRIEKLTLAVMPPQWKPALDRQVTEHLAKFSQLPVTQP</sequence>
<evidence type="ECO:0000313" key="2">
    <source>
        <dbReference type="EMBL" id="QWT50581.1"/>
    </source>
</evidence>
<feature type="signal peptide" evidence="1">
    <location>
        <begin position="1"/>
        <end position="23"/>
    </location>
</feature>
<dbReference type="InterPro" id="IPR011990">
    <property type="entry name" value="TPR-like_helical_dom_sf"/>
</dbReference>
<dbReference type="SUPFAM" id="SSF81901">
    <property type="entry name" value="HCP-like"/>
    <property type="match status" value="1"/>
</dbReference>
<reference evidence="2" key="1">
    <citation type="submission" date="2020-11" db="EMBL/GenBank/DDBJ databases">
        <title>Azospira inquinata sp. nov.</title>
        <authorList>
            <person name="Moe W.M."/>
            <person name="Mikes M.C."/>
        </authorList>
    </citation>
    <scope>NUCLEOTIDE SEQUENCE</scope>
    <source>
        <strain evidence="2">Azo-3</strain>
    </source>
</reference>
<dbReference type="InterPro" id="IPR052945">
    <property type="entry name" value="Mitotic_Regulator"/>
</dbReference>
<dbReference type="EMBL" id="CP064782">
    <property type="protein sequence ID" value="QWT50581.1"/>
    <property type="molecule type" value="Genomic_DNA"/>
</dbReference>
<dbReference type="AlphaFoldDB" id="A0A975XW71"/>
<dbReference type="SMART" id="SM00671">
    <property type="entry name" value="SEL1"/>
    <property type="match status" value="5"/>
</dbReference>
<dbReference type="Proteomes" id="UP000683428">
    <property type="component" value="Chromosome"/>
</dbReference>
<organism evidence="2 3">
    <name type="scientific">Azospira inquinata</name>
    <dbReference type="NCBI Taxonomy" id="2785627"/>
    <lineage>
        <taxon>Bacteria</taxon>
        <taxon>Pseudomonadati</taxon>
        <taxon>Pseudomonadota</taxon>
        <taxon>Betaproteobacteria</taxon>
        <taxon>Rhodocyclales</taxon>
        <taxon>Rhodocyclaceae</taxon>
        <taxon>Azospira</taxon>
    </lineage>
</organism>
<evidence type="ECO:0000313" key="3">
    <source>
        <dbReference type="Proteomes" id="UP000683428"/>
    </source>
</evidence>
<protein>
    <submittedName>
        <fullName evidence="2">Sel1 repeat family protein</fullName>
    </submittedName>
</protein>
<keyword evidence="3" id="KW-1185">Reference proteome</keyword>
<dbReference type="PANTHER" id="PTHR43628:SF1">
    <property type="entry name" value="CHITIN SYNTHASE REGULATORY FACTOR 2-RELATED"/>
    <property type="match status" value="1"/>
</dbReference>
<dbReference type="InterPro" id="IPR006597">
    <property type="entry name" value="Sel1-like"/>
</dbReference>
<dbReference type="Gene3D" id="1.25.40.10">
    <property type="entry name" value="Tetratricopeptide repeat domain"/>
    <property type="match status" value="1"/>
</dbReference>
<accession>A0A975XW71</accession>
<dbReference type="Pfam" id="PF08238">
    <property type="entry name" value="Sel1"/>
    <property type="match status" value="5"/>
</dbReference>
<name>A0A975XW71_9RHOO</name>
<dbReference type="KEGG" id="aiq:Azoinq_14485"/>
<gene>
    <name evidence="2" type="ORF">Azoinq_14485</name>
</gene>
<dbReference type="PANTHER" id="PTHR43628">
    <property type="entry name" value="ACTIVATOR OF C KINASE PROTEIN 1-RELATED"/>
    <property type="match status" value="1"/>
</dbReference>